<proteinExistence type="predicted"/>
<reference evidence="4" key="1">
    <citation type="submission" date="2022-11" db="UniProtKB">
        <authorList>
            <consortium name="WormBaseParasite"/>
        </authorList>
    </citation>
    <scope>IDENTIFICATION</scope>
</reference>
<evidence type="ECO:0000256" key="2">
    <source>
        <dbReference type="SAM" id="Phobius"/>
    </source>
</evidence>
<evidence type="ECO:0000313" key="4">
    <source>
        <dbReference type="WBParaSite" id="ACRNAN_scaffold200.g15168.t1"/>
    </source>
</evidence>
<evidence type="ECO:0000256" key="1">
    <source>
        <dbReference type="SAM" id="MobiDB-lite"/>
    </source>
</evidence>
<sequence length="147" mass="16695">MHGYLWSLNQPIDIDLSDKAAGVIVEHQLGKCGFGERFFVAVLSVFAVILVLRIAKYGQKNHSVWHLFVLSLFIGTVSGTFRCMQQTQRLFSVFHEAFFIYFHFFVVGLCMTLRPNERLPKPDHSLDNQTNNSSGIADAEQESKKLS</sequence>
<dbReference type="AlphaFoldDB" id="A0A914D7W8"/>
<keyword evidence="3" id="KW-1185">Reference proteome</keyword>
<keyword evidence="2" id="KW-0812">Transmembrane</keyword>
<organism evidence="3 4">
    <name type="scientific">Acrobeloides nanus</name>
    <dbReference type="NCBI Taxonomy" id="290746"/>
    <lineage>
        <taxon>Eukaryota</taxon>
        <taxon>Metazoa</taxon>
        <taxon>Ecdysozoa</taxon>
        <taxon>Nematoda</taxon>
        <taxon>Chromadorea</taxon>
        <taxon>Rhabditida</taxon>
        <taxon>Tylenchina</taxon>
        <taxon>Cephalobomorpha</taxon>
        <taxon>Cephaloboidea</taxon>
        <taxon>Cephalobidae</taxon>
        <taxon>Acrobeloides</taxon>
    </lineage>
</organism>
<feature type="transmembrane region" description="Helical" evidence="2">
    <location>
        <begin position="93"/>
        <end position="113"/>
    </location>
</feature>
<keyword evidence="2" id="KW-0472">Membrane</keyword>
<dbReference type="WBParaSite" id="ACRNAN_scaffold200.g15168.t1">
    <property type="protein sequence ID" value="ACRNAN_scaffold200.g15168.t1"/>
    <property type="gene ID" value="ACRNAN_scaffold200.g15168"/>
</dbReference>
<feature type="region of interest" description="Disordered" evidence="1">
    <location>
        <begin position="121"/>
        <end position="147"/>
    </location>
</feature>
<accession>A0A914D7W8</accession>
<protein>
    <submittedName>
        <fullName evidence="4">Transmembrane protein</fullName>
    </submittedName>
</protein>
<dbReference type="Proteomes" id="UP000887540">
    <property type="component" value="Unplaced"/>
</dbReference>
<evidence type="ECO:0000313" key="3">
    <source>
        <dbReference type="Proteomes" id="UP000887540"/>
    </source>
</evidence>
<feature type="transmembrane region" description="Helical" evidence="2">
    <location>
        <begin position="38"/>
        <end position="55"/>
    </location>
</feature>
<feature type="transmembrane region" description="Helical" evidence="2">
    <location>
        <begin position="64"/>
        <end position="81"/>
    </location>
</feature>
<name>A0A914D7W8_9BILA</name>
<keyword evidence="2" id="KW-1133">Transmembrane helix</keyword>